<dbReference type="AlphaFoldDB" id="A0A4R5LE72"/>
<dbReference type="Pfam" id="PF09994">
    <property type="entry name" value="T6SS_Tle1-like_cat"/>
    <property type="match status" value="1"/>
</dbReference>
<dbReference type="RefSeq" id="WP_133183813.1">
    <property type="nucleotide sequence ID" value="NZ_SMOD01000011.1"/>
</dbReference>
<dbReference type="Proteomes" id="UP000295606">
    <property type="component" value="Unassembled WGS sequence"/>
</dbReference>
<reference evidence="2 3" key="1">
    <citation type="submission" date="2019-03" db="EMBL/GenBank/DDBJ databases">
        <title>Paraburkholderia sp. isolated from native Mimosa gymnas in Guartela State Park, Brazil.</title>
        <authorList>
            <person name="Paulitsch F."/>
            <person name="Hungria M."/>
            <person name="Delamuta J.R.M."/>
            <person name="Ribeiro R.A."/>
            <person name="Dall'Agnol R."/>
            <person name="Silva J.S.B."/>
        </authorList>
    </citation>
    <scope>NUCLEOTIDE SEQUENCE [LARGE SCALE GENOMIC DNA]</scope>
    <source>
        <strain evidence="2 3">CNPSo 3008</strain>
    </source>
</reference>
<sequence>MSKTIVFCADGTWNGPEDPAGKGDGVPPDAAAGCQPGLTNVCKLFAWLDGNMLPEGNDWGGVEMEKALADANGTPIQIAKYIHGVGNSQQLVDKVAGGAFGVGVVARIARGYTYISRNFEPGDSIVIVGFSRGAYTARALAGLIAGQGLLRPELAAIDDQNRYDTAVAAWYRWRHGHDTTFQKIADGVMEFLTIHTAFSNPEPLDADSFVDAKIAAVAVWDTVGSLGIPIYYQGSAIDLFRFCDLNLSPDIGLGVHAVSLDEQRRPFEPTLWNPNPNVTQALFPGGHCDVGGGYPDHGLSDGPLLWVADRLQHTDVGLKFALHPPVDVQSDPLGPRHREWVEDRAWLAAGVGPRAFPADMVVNDNIRQRMNGQPEDLFGANGQQPIYSPGNLPAR</sequence>
<gene>
    <name evidence="2" type="ORF">E1N52_16455</name>
</gene>
<dbReference type="InterPro" id="IPR018712">
    <property type="entry name" value="Tle1-like_cat"/>
</dbReference>
<organism evidence="2 3">
    <name type="scientific">Paraburkholderia guartelaensis</name>
    <dbReference type="NCBI Taxonomy" id="2546446"/>
    <lineage>
        <taxon>Bacteria</taxon>
        <taxon>Pseudomonadati</taxon>
        <taxon>Pseudomonadota</taxon>
        <taxon>Betaproteobacteria</taxon>
        <taxon>Burkholderiales</taxon>
        <taxon>Burkholderiaceae</taxon>
        <taxon>Paraburkholderia</taxon>
    </lineage>
</organism>
<dbReference type="PANTHER" id="PTHR33840:SF1">
    <property type="entry name" value="TLE1 PHOSPHOLIPASE DOMAIN-CONTAINING PROTEIN"/>
    <property type="match status" value="1"/>
</dbReference>
<evidence type="ECO:0000313" key="3">
    <source>
        <dbReference type="Proteomes" id="UP000295606"/>
    </source>
</evidence>
<dbReference type="OrthoDB" id="4378831at2"/>
<feature type="domain" description="T6SS Phospholipase effector Tle1-like catalytic" evidence="1">
    <location>
        <begin position="3"/>
        <end position="309"/>
    </location>
</feature>
<dbReference type="PANTHER" id="PTHR33840">
    <property type="match status" value="1"/>
</dbReference>
<evidence type="ECO:0000313" key="2">
    <source>
        <dbReference type="EMBL" id="TDG07287.1"/>
    </source>
</evidence>
<evidence type="ECO:0000259" key="1">
    <source>
        <dbReference type="Pfam" id="PF09994"/>
    </source>
</evidence>
<dbReference type="EMBL" id="SMOD01000011">
    <property type="protein sequence ID" value="TDG07287.1"/>
    <property type="molecule type" value="Genomic_DNA"/>
</dbReference>
<name>A0A4R5LE72_9BURK</name>
<proteinExistence type="predicted"/>
<comment type="caution">
    <text evidence="2">The sequence shown here is derived from an EMBL/GenBank/DDBJ whole genome shotgun (WGS) entry which is preliminary data.</text>
</comment>
<protein>
    <submittedName>
        <fullName evidence="2">DUF2235 domain-containing protein</fullName>
    </submittedName>
</protein>
<accession>A0A4R5LE72</accession>